<dbReference type="Pfam" id="PF13649">
    <property type="entry name" value="Methyltransf_25"/>
    <property type="match status" value="1"/>
</dbReference>
<evidence type="ECO:0000313" key="3">
    <source>
        <dbReference type="Proteomes" id="UP000324974"/>
    </source>
</evidence>
<dbReference type="AlphaFoldDB" id="A0A5C1A4A6"/>
<keyword evidence="2" id="KW-0808">Transferase</keyword>
<evidence type="ECO:0000313" key="2">
    <source>
        <dbReference type="EMBL" id="QEL13470.1"/>
    </source>
</evidence>
<sequence>MTPSTATPKQAKKSNGSDFWMVFKKFVTQGTAIATPAPSGRYLVREMLKGINFDTAKVIVELGAGTGPITDILLKKVKPHTRLLIVEIEADFCERLRRRFPHAEIVQGDAAHLDKLLADRGVGEVDHMVSGLPMPSIPHPIRKAIFESSMKCMGPEGVFRQLTVMPYVYWNFYRHYFQDVSFKLVPVNLPPAGVYFCKKFKPDAADPKK</sequence>
<dbReference type="Proteomes" id="UP000324974">
    <property type="component" value="Chromosome"/>
</dbReference>
<accession>A0A5C1A4A6</accession>
<keyword evidence="2" id="KW-0489">Methyltransferase</keyword>
<dbReference type="CDD" id="cd02440">
    <property type="entry name" value="AdoMet_MTases"/>
    <property type="match status" value="1"/>
</dbReference>
<keyword evidence="3" id="KW-1185">Reference proteome</keyword>
<evidence type="ECO:0000259" key="1">
    <source>
        <dbReference type="Pfam" id="PF13649"/>
    </source>
</evidence>
<dbReference type="InterPro" id="IPR041698">
    <property type="entry name" value="Methyltransf_25"/>
</dbReference>
<dbReference type="KEGG" id="lrs:PX52LOC_00327"/>
<feature type="domain" description="Methyltransferase" evidence="1">
    <location>
        <begin position="59"/>
        <end position="157"/>
    </location>
</feature>
<gene>
    <name evidence="2" type="ORF">PX52LOC_00327</name>
</gene>
<dbReference type="RefSeq" id="WP_149108441.1">
    <property type="nucleotide sequence ID" value="NZ_CP042425.1"/>
</dbReference>
<dbReference type="SUPFAM" id="SSF53335">
    <property type="entry name" value="S-adenosyl-L-methionine-dependent methyltransferases"/>
    <property type="match status" value="1"/>
</dbReference>
<dbReference type="EMBL" id="CP042425">
    <property type="protein sequence ID" value="QEL13470.1"/>
    <property type="molecule type" value="Genomic_DNA"/>
</dbReference>
<reference evidence="3" key="1">
    <citation type="submission" date="2019-08" db="EMBL/GenBank/DDBJ databases">
        <title>Limnoglobus roseus gen. nov., sp. nov., a novel freshwater planctomycete with a giant genome from the family Gemmataceae.</title>
        <authorList>
            <person name="Kulichevskaya I.S."/>
            <person name="Naumoff D.G."/>
            <person name="Miroshnikov K."/>
            <person name="Ivanova A."/>
            <person name="Philippov D.A."/>
            <person name="Hakobyan A."/>
            <person name="Rijpstra I.C."/>
            <person name="Sinninghe Damste J.S."/>
            <person name="Liesack W."/>
            <person name="Dedysh S.N."/>
        </authorList>
    </citation>
    <scope>NUCLEOTIDE SEQUENCE [LARGE SCALE GENOMIC DNA]</scope>
    <source>
        <strain evidence="3">PX52</strain>
    </source>
</reference>
<protein>
    <submittedName>
        <fullName evidence="2">Methyltransferase domain-containing protein</fullName>
    </submittedName>
</protein>
<dbReference type="GO" id="GO:0008168">
    <property type="term" value="F:methyltransferase activity"/>
    <property type="evidence" value="ECO:0007669"/>
    <property type="project" value="UniProtKB-KW"/>
</dbReference>
<name>A0A5C1A4A6_9BACT</name>
<dbReference type="OrthoDB" id="9805585at2"/>
<proteinExistence type="predicted"/>
<dbReference type="Gene3D" id="3.40.50.150">
    <property type="entry name" value="Vaccinia Virus protein VP39"/>
    <property type="match status" value="1"/>
</dbReference>
<dbReference type="GO" id="GO:0032259">
    <property type="term" value="P:methylation"/>
    <property type="evidence" value="ECO:0007669"/>
    <property type="project" value="UniProtKB-KW"/>
</dbReference>
<organism evidence="2 3">
    <name type="scientific">Limnoglobus roseus</name>
    <dbReference type="NCBI Taxonomy" id="2598579"/>
    <lineage>
        <taxon>Bacteria</taxon>
        <taxon>Pseudomonadati</taxon>
        <taxon>Planctomycetota</taxon>
        <taxon>Planctomycetia</taxon>
        <taxon>Gemmatales</taxon>
        <taxon>Gemmataceae</taxon>
        <taxon>Limnoglobus</taxon>
    </lineage>
</organism>
<dbReference type="InterPro" id="IPR029063">
    <property type="entry name" value="SAM-dependent_MTases_sf"/>
</dbReference>